<organism evidence="2 3">
    <name type="scientific">Rariglobus hedericola</name>
    <dbReference type="NCBI Taxonomy" id="2597822"/>
    <lineage>
        <taxon>Bacteria</taxon>
        <taxon>Pseudomonadati</taxon>
        <taxon>Verrucomicrobiota</taxon>
        <taxon>Opitutia</taxon>
        <taxon>Opitutales</taxon>
        <taxon>Opitutaceae</taxon>
        <taxon>Rariglobus</taxon>
    </lineage>
</organism>
<evidence type="ECO:0000313" key="3">
    <source>
        <dbReference type="Proteomes" id="UP000315648"/>
    </source>
</evidence>
<comment type="caution">
    <text evidence="2">The sequence shown here is derived from an EMBL/GenBank/DDBJ whole genome shotgun (WGS) entry which is preliminary data.</text>
</comment>
<protein>
    <submittedName>
        <fullName evidence="2">DUF4340 domain-containing protein</fullName>
    </submittedName>
</protein>
<evidence type="ECO:0000259" key="1">
    <source>
        <dbReference type="Pfam" id="PF14238"/>
    </source>
</evidence>
<accession>A0A556QR30</accession>
<feature type="domain" description="DUF4340" evidence="1">
    <location>
        <begin position="73"/>
        <end position="267"/>
    </location>
</feature>
<sequence>MRTKVTLILILLNVALLAVIIYSRREWKHQQDLARISKRVLGDEAIGMKSLEITASGSTGKIRLERADENASWNLKSPIDWPANEHAIRRIVHELEFLEPINSFDVDGLAKNGQSLADYGLKPPKLTLDFTRPSRTPGGPDIATRLEIGDTTKVGGERLYVLSPDGKTVHVVNRSLAQSLIVGMDELRTDTLFTIPVFEVRSLGLQNAAPAPRVRLRRDGARWSFEAPIVTRASKSDAEVVISGLNRLRALDFINDVPTADTGLDKPSLRVTLEGNSRRETLLLGLPYPESPAFKKETLVPTTAYYARMEERSQVFVTSIPDGLLTTLRRAQEKLRDTRVLDFEPTSVSAISLIAAGQTEPLVLRRDDAAADVWRIVRPGGAPALPADAKFVGNLLQRLSLLTATPHNSKDSAFLRDAPSDAEVENYGFNLPQREITLTLAAGKTITLQIGVSGANGGTVQARVRGQPFIYAVPADTLNELPVAANVYRERTLRALPEGTRITSLTLTANDAADKPLVSLKPADNQSWDEALATETEPRREALKTVLASMATLRAKEFVNDVFTETTLVDGRPTPWKYTLAVTFTSGTGATQTGTTTLQVAERSGGGAQLAGSKEFNTVFVIEQSMLDALWTLTYGARDPGPPAAVVPATRAAAP</sequence>
<dbReference type="Pfam" id="PF14238">
    <property type="entry name" value="DUF4340"/>
    <property type="match status" value="2"/>
</dbReference>
<keyword evidence="3" id="KW-1185">Reference proteome</keyword>
<gene>
    <name evidence="2" type="ORF">FPL22_07345</name>
</gene>
<reference evidence="2 3" key="1">
    <citation type="submission" date="2019-07" db="EMBL/GenBank/DDBJ databases">
        <title>Description of 53C-WASEF.</title>
        <authorList>
            <person name="Pitt A."/>
            <person name="Hahn M.W."/>
        </authorList>
    </citation>
    <scope>NUCLEOTIDE SEQUENCE [LARGE SCALE GENOMIC DNA]</scope>
    <source>
        <strain evidence="2 3">53C-WASEF</strain>
    </source>
</reference>
<evidence type="ECO:0000313" key="2">
    <source>
        <dbReference type="EMBL" id="TSJ79098.1"/>
    </source>
</evidence>
<dbReference type="InterPro" id="IPR025641">
    <property type="entry name" value="DUF4340"/>
</dbReference>
<dbReference type="EMBL" id="VMBG01000001">
    <property type="protein sequence ID" value="TSJ79098.1"/>
    <property type="molecule type" value="Genomic_DNA"/>
</dbReference>
<dbReference type="AlphaFoldDB" id="A0A556QR30"/>
<dbReference type="Proteomes" id="UP000315648">
    <property type="component" value="Unassembled WGS sequence"/>
</dbReference>
<proteinExistence type="predicted"/>
<dbReference type="RefSeq" id="WP_144229441.1">
    <property type="nucleotide sequence ID" value="NZ_CBCRVV010000005.1"/>
</dbReference>
<feature type="domain" description="DUF4340" evidence="1">
    <location>
        <begin position="374"/>
        <end position="561"/>
    </location>
</feature>
<name>A0A556QR30_9BACT</name>
<dbReference type="OrthoDB" id="179046at2"/>